<name>A0AAV9BGJ3_ACOGR</name>
<dbReference type="Proteomes" id="UP001179952">
    <property type="component" value="Unassembled WGS sequence"/>
</dbReference>
<feature type="compositionally biased region" description="Basic and acidic residues" evidence="2">
    <location>
        <begin position="413"/>
        <end position="448"/>
    </location>
</feature>
<protein>
    <recommendedName>
        <fullName evidence="5">IST1-like protein</fullName>
    </recommendedName>
</protein>
<dbReference type="PANTHER" id="PTHR12161">
    <property type="entry name" value="IST1 FAMILY MEMBER"/>
    <property type="match status" value="1"/>
</dbReference>
<organism evidence="3 4">
    <name type="scientific">Acorus gramineus</name>
    <name type="common">Dwarf sweet flag</name>
    <dbReference type="NCBI Taxonomy" id="55184"/>
    <lineage>
        <taxon>Eukaryota</taxon>
        <taxon>Viridiplantae</taxon>
        <taxon>Streptophyta</taxon>
        <taxon>Embryophyta</taxon>
        <taxon>Tracheophyta</taxon>
        <taxon>Spermatophyta</taxon>
        <taxon>Magnoliopsida</taxon>
        <taxon>Liliopsida</taxon>
        <taxon>Acoraceae</taxon>
        <taxon>Acorus</taxon>
    </lineage>
</organism>
<dbReference type="FunFam" id="1.20.1260.60:FF:000002">
    <property type="entry name" value="Vacuolar protein sorting-associated protein IST1"/>
    <property type="match status" value="1"/>
</dbReference>
<sequence length="683" mass="77622">MFGFLFRRRFSSKCKSSIKDIKARLVLLKSRKAAQVKFLKKDVADLLSNGFDINAFGRTEALLTEMNKLSCYEMIEQSCNCILKQLSRLQKRRECPPESIEDVATLIYAAARFSDLPKLCKLRGAFTDRYGSSLESSINAEFVEKMGNSVSMNKKLQLMWDISKEFSIRWDSKAFEYTMSNPSALASDRSRKAGSLYNVNNAPNVPLNCTNETALKKDDHEISSQVKFDLSPESTIKRERVKKDIKMERRDISIISSTKSNHLHDPSEKTMKALEKENSKPNYMNNLVPPPVKHGSSNIGPHVGDQHSALDAQTKSMNPTSNAATAAASYRYQNIKTGSENAIQGEQPNVSRYTNTLPPYLKQDNNSKYGAYKEDLQVGSDNARFMNMPPPYVKQNGFCKLEDHLQDLQVDTNRTKPAHDHIPRVQEKSEDIEKGRGERKVGGEKDLSYGDSMPRPRSVSRRNPKVTHTEEDSAEIEGDGYAGRSSSSRRRHTPRSVFTFNDEFGPPKYDEDRVVVDDQDSSFGRTHSSRRRMSSYAKDRERLDYDRNENLIDNRNTSSRRRRHMRHAAPIYDEEEMIMDDLLIHYSKKGLGDRPDTPKLHVNKGGEFHARQTDDHDMDHLALKVGHPPARVSSLPLNLNSPKEVPKAPVRATSLQPAMLNHVHPKLPDYDELAARFNALKKK</sequence>
<evidence type="ECO:0000256" key="1">
    <source>
        <dbReference type="ARBA" id="ARBA00005536"/>
    </source>
</evidence>
<evidence type="ECO:0000313" key="3">
    <source>
        <dbReference type="EMBL" id="KAK1275545.1"/>
    </source>
</evidence>
<comment type="caution">
    <text evidence="3">The sequence shown here is derived from an EMBL/GenBank/DDBJ whole genome shotgun (WGS) entry which is preliminary data.</text>
</comment>
<proteinExistence type="inferred from homology"/>
<comment type="similarity">
    <text evidence="1">Belongs to the IST1 family.</text>
</comment>
<dbReference type="AlphaFoldDB" id="A0AAV9BGJ3"/>
<evidence type="ECO:0008006" key="5">
    <source>
        <dbReference type="Google" id="ProtNLM"/>
    </source>
</evidence>
<feature type="region of interest" description="Disordered" evidence="2">
    <location>
        <begin position="412"/>
        <end position="504"/>
    </location>
</feature>
<dbReference type="PANTHER" id="PTHR12161:SF14">
    <property type="entry name" value="REGULATOR OF VPS4 ACTIVITY IN THE MVB PATHWAY PROTEIN"/>
    <property type="match status" value="1"/>
</dbReference>
<dbReference type="Pfam" id="PF03398">
    <property type="entry name" value="Ist1"/>
    <property type="match status" value="1"/>
</dbReference>
<reference evidence="3" key="2">
    <citation type="submission" date="2023-06" db="EMBL/GenBank/DDBJ databases">
        <authorList>
            <person name="Ma L."/>
            <person name="Liu K.-W."/>
            <person name="Li Z."/>
            <person name="Hsiao Y.-Y."/>
            <person name="Qi Y."/>
            <person name="Fu T."/>
            <person name="Tang G."/>
            <person name="Zhang D."/>
            <person name="Sun W.-H."/>
            <person name="Liu D.-K."/>
            <person name="Li Y."/>
            <person name="Chen G.-Z."/>
            <person name="Liu X.-D."/>
            <person name="Liao X.-Y."/>
            <person name="Jiang Y.-T."/>
            <person name="Yu X."/>
            <person name="Hao Y."/>
            <person name="Huang J."/>
            <person name="Zhao X.-W."/>
            <person name="Ke S."/>
            <person name="Chen Y.-Y."/>
            <person name="Wu W.-L."/>
            <person name="Hsu J.-L."/>
            <person name="Lin Y.-F."/>
            <person name="Huang M.-D."/>
            <person name="Li C.-Y."/>
            <person name="Huang L."/>
            <person name="Wang Z.-W."/>
            <person name="Zhao X."/>
            <person name="Zhong W.-Y."/>
            <person name="Peng D.-H."/>
            <person name="Ahmad S."/>
            <person name="Lan S."/>
            <person name="Zhang J.-S."/>
            <person name="Tsai W.-C."/>
            <person name="Van De Peer Y."/>
            <person name="Liu Z.-J."/>
        </authorList>
    </citation>
    <scope>NUCLEOTIDE SEQUENCE</scope>
    <source>
        <strain evidence="3">SCP</strain>
        <tissue evidence="3">Leaves</tissue>
    </source>
</reference>
<gene>
    <name evidence="3" type="ORF">QJS04_geneDACA001548</name>
</gene>
<keyword evidence="4" id="KW-1185">Reference proteome</keyword>
<dbReference type="GO" id="GO:0015031">
    <property type="term" value="P:protein transport"/>
    <property type="evidence" value="ECO:0007669"/>
    <property type="project" value="InterPro"/>
</dbReference>
<reference evidence="3" key="1">
    <citation type="journal article" date="2023" name="Nat. Commun.">
        <title>Diploid and tetraploid genomes of Acorus and the evolution of monocots.</title>
        <authorList>
            <person name="Ma L."/>
            <person name="Liu K.W."/>
            <person name="Li Z."/>
            <person name="Hsiao Y.Y."/>
            <person name="Qi Y."/>
            <person name="Fu T."/>
            <person name="Tang G.D."/>
            <person name="Zhang D."/>
            <person name="Sun W.H."/>
            <person name="Liu D.K."/>
            <person name="Li Y."/>
            <person name="Chen G.Z."/>
            <person name="Liu X.D."/>
            <person name="Liao X.Y."/>
            <person name="Jiang Y.T."/>
            <person name="Yu X."/>
            <person name="Hao Y."/>
            <person name="Huang J."/>
            <person name="Zhao X.W."/>
            <person name="Ke S."/>
            <person name="Chen Y.Y."/>
            <person name="Wu W.L."/>
            <person name="Hsu J.L."/>
            <person name="Lin Y.F."/>
            <person name="Huang M.D."/>
            <person name="Li C.Y."/>
            <person name="Huang L."/>
            <person name="Wang Z.W."/>
            <person name="Zhao X."/>
            <person name="Zhong W.Y."/>
            <person name="Peng D.H."/>
            <person name="Ahmad S."/>
            <person name="Lan S."/>
            <person name="Zhang J.S."/>
            <person name="Tsai W.C."/>
            <person name="Van de Peer Y."/>
            <person name="Liu Z.J."/>
        </authorList>
    </citation>
    <scope>NUCLEOTIDE SEQUENCE</scope>
    <source>
        <strain evidence="3">SCP</strain>
    </source>
</reference>
<dbReference type="InterPro" id="IPR042277">
    <property type="entry name" value="IST1-like"/>
</dbReference>
<evidence type="ECO:0000256" key="2">
    <source>
        <dbReference type="SAM" id="MobiDB-lite"/>
    </source>
</evidence>
<dbReference type="InterPro" id="IPR005061">
    <property type="entry name" value="Ist1"/>
</dbReference>
<dbReference type="Gene3D" id="1.20.1260.60">
    <property type="entry name" value="Vacuolar protein sorting-associated protein Ist1"/>
    <property type="match status" value="1"/>
</dbReference>
<accession>A0AAV9BGJ3</accession>
<dbReference type="EMBL" id="JAUJYN010000003">
    <property type="protein sequence ID" value="KAK1275545.1"/>
    <property type="molecule type" value="Genomic_DNA"/>
</dbReference>
<evidence type="ECO:0000313" key="4">
    <source>
        <dbReference type="Proteomes" id="UP001179952"/>
    </source>
</evidence>